<organism evidence="2 3">
    <name type="scientific">Herbihabitans rhizosphaerae</name>
    <dbReference type="NCBI Taxonomy" id="1872711"/>
    <lineage>
        <taxon>Bacteria</taxon>
        <taxon>Bacillati</taxon>
        <taxon>Actinomycetota</taxon>
        <taxon>Actinomycetes</taxon>
        <taxon>Pseudonocardiales</taxon>
        <taxon>Pseudonocardiaceae</taxon>
        <taxon>Herbihabitans</taxon>
    </lineage>
</organism>
<name>A0A4Q7KT04_9PSEU</name>
<dbReference type="EMBL" id="SGWQ01000004">
    <property type="protein sequence ID" value="RZS39270.1"/>
    <property type="molecule type" value="Genomic_DNA"/>
</dbReference>
<dbReference type="Proteomes" id="UP000294257">
    <property type="component" value="Unassembled WGS sequence"/>
</dbReference>
<sequence>MMLLAGTAGHAGEPKDGWDHRQRHSALATRPRSM</sequence>
<protein>
    <submittedName>
        <fullName evidence="2">Uncharacterized protein</fullName>
    </submittedName>
</protein>
<comment type="caution">
    <text evidence="2">The sequence shown here is derived from an EMBL/GenBank/DDBJ whole genome shotgun (WGS) entry which is preliminary data.</text>
</comment>
<evidence type="ECO:0000256" key="1">
    <source>
        <dbReference type="SAM" id="MobiDB-lite"/>
    </source>
</evidence>
<evidence type="ECO:0000313" key="2">
    <source>
        <dbReference type="EMBL" id="RZS39270.1"/>
    </source>
</evidence>
<feature type="region of interest" description="Disordered" evidence="1">
    <location>
        <begin position="1"/>
        <end position="34"/>
    </location>
</feature>
<accession>A0A4Q7KT04</accession>
<dbReference type="AlphaFoldDB" id="A0A4Q7KT04"/>
<reference evidence="2 3" key="1">
    <citation type="submission" date="2019-02" db="EMBL/GenBank/DDBJ databases">
        <title>Genomic Encyclopedia of Type Strains, Phase IV (KMG-IV): sequencing the most valuable type-strain genomes for metagenomic binning, comparative biology and taxonomic classification.</title>
        <authorList>
            <person name="Goeker M."/>
        </authorList>
    </citation>
    <scope>NUCLEOTIDE SEQUENCE [LARGE SCALE GENOMIC DNA]</scope>
    <source>
        <strain evidence="2 3">DSM 101727</strain>
    </source>
</reference>
<keyword evidence="3" id="KW-1185">Reference proteome</keyword>
<evidence type="ECO:0000313" key="3">
    <source>
        <dbReference type="Proteomes" id="UP000294257"/>
    </source>
</evidence>
<gene>
    <name evidence="2" type="ORF">EV193_104487</name>
</gene>
<proteinExistence type="predicted"/>